<comment type="caution">
    <text evidence="2">The sequence shown here is derived from an EMBL/GenBank/DDBJ whole genome shotgun (WGS) entry which is preliminary data.</text>
</comment>
<keyword evidence="1" id="KW-0812">Transmembrane</keyword>
<dbReference type="RefSeq" id="WP_099151915.1">
    <property type="nucleotide sequence ID" value="NZ_PDUD01000024.1"/>
</dbReference>
<dbReference type="OrthoDB" id="9794557at2"/>
<keyword evidence="1" id="KW-0472">Membrane</keyword>
<protein>
    <submittedName>
        <fullName evidence="2">6-phosphogluconate dehydrogenase</fullName>
    </submittedName>
</protein>
<dbReference type="Proteomes" id="UP000223913">
    <property type="component" value="Unassembled WGS sequence"/>
</dbReference>
<feature type="transmembrane region" description="Helical" evidence="1">
    <location>
        <begin position="22"/>
        <end position="40"/>
    </location>
</feature>
<accession>A0A2D0N8M0</accession>
<dbReference type="EMBL" id="PDUD01000024">
    <property type="protein sequence ID" value="PHN04854.1"/>
    <property type="molecule type" value="Genomic_DNA"/>
</dbReference>
<name>A0A2D0N8M0_FLAN2</name>
<evidence type="ECO:0000313" key="3">
    <source>
        <dbReference type="Proteomes" id="UP000223913"/>
    </source>
</evidence>
<keyword evidence="1" id="KW-1133">Transmembrane helix</keyword>
<evidence type="ECO:0000256" key="1">
    <source>
        <dbReference type="SAM" id="Phobius"/>
    </source>
</evidence>
<sequence length="138" mass="15890">MSEFQQVVKSGGSKVWAWIKKFFLVLLLVIVAGFGIFVWVSGWTYSDGTRAGDLIKISRKGVVFKTYEGQLNLGGFQSDTNDGLSGNIWAFSVTRNEVYEKLQQYEGKRVKLHYKQRYRSFPWQGKTEYFVDDVIPVE</sequence>
<reference evidence="2 3" key="1">
    <citation type="submission" date="2017-10" db="EMBL/GenBank/DDBJ databases">
        <title>The draft genome sequence of Lewinella nigricans NBRC 102662.</title>
        <authorList>
            <person name="Wang K."/>
        </authorList>
    </citation>
    <scope>NUCLEOTIDE SEQUENCE [LARGE SCALE GENOMIC DNA]</scope>
    <source>
        <strain evidence="2 3">NBRC 102662</strain>
    </source>
</reference>
<organism evidence="2 3">
    <name type="scientific">Flavilitoribacter nigricans (strain ATCC 23147 / DSM 23189 / NBRC 102662 / NCIMB 1420 / SS-2)</name>
    <name type="common">Lewinella nigricans</name>
    <dbReference type="NCBI Taxonomy" id="1122177"/>
    <lineage>
        <taxon>Bacteria</taxon>
        <taxon>Pseudomonadati</taxon>
        <taxon>Bacteroidota</taxon>
        <taxon>Saprospiria</taxon>
        <taxon>Saprospirales</taxon>
        <taxon>Lewinellaceae</taxon>
        <taxon>Flavilitoribacter</taxon>
    </lineage>
</organism>
<proteinExistence type="predicted"/>
<evidence type="ECO:0000313" key="2">
    <source>
        <dbReference type="EMBL" id="PHN04854.1"/>
    </source>
</evidence>
<gene>
    <name evidence="2" type="ORF">CRP01_20315</name>
</gene>
<dbReference type="AlphaFoldDB" id="A0A2D0N8M0"/>
<keyword evidence="3" id="KW-1185">Reference proteome</keyword>